<feature type="transmembrane region" description="Helical" evidence="1">
    <location>
        <begin position="178"/>
        <end position="197"/>
    </location>
</feature>
<evidence type="ECO:0000313" key="3">
    <source>
        <dbReference type="Proteomes" id="UP001500507"/>
    </source>
</evidence>
<feature type="transmembrane region" description="Helical" evidence="1">
    <location>
        <begin position="119"/>
        <end position="137"/>
    </location>
</feature>
<feature type="transmembrane region" description="Helical" evidence="1">
    <location>
        <begin position="37"/>
        <end position="54"/>
    </location>
</feature>
<comment type="caution">
    <text evidence="2">The sequence shown here is derived from an EMBL/GenBank/DDBJ whole genome shotgun (WGS) entry which is preliminary data.</text>
</comment>
<reference evidence="3" key="1">
    <citation type="journal article" date="2019" name="Int. J. Syst. Evol. Microbiol.">
        <title>The Global Catalogue of Microorganisms (GCM) 10K type strain sequencing project: providing services to taxonomists for standard genome sequencing and annotation.</title>
        <authorList>
            <consortium name="The Broad Institute Genomics Platform"/>
            <consortium name="The Broad Institute Genome Sequencing Center for Infectious Disease"/>
            <person name="Wu L."/>
            <person name="Ma J."/>
        </authorList>
    </citation>
    <scope>NUCLEOTIDE SEQUENCE [LARGE SCALE GENOMIC DNA]</scope>
    <source>
        <strain evidence="3">JCM 16082</strain>
    </source>
</reference>
<evidence type="ECO:0008006" key="4">
    <source>
        <dbReference type="Google" id="ProtNLM"/>
    </source>
</evidence>
<organism evidence="2 3">
    <name type="scientific">Gangjinia marincola</name>
    <dbReference type="NCBI Taxonomy" id="578463"/>
    <lineage>
        <taxon>Bacteria</taxon>
        <taxon>Pseudomonadati</taxon>
        <taxon>Bacteroidota</taxon>
        <taxon>Flavobacteriia</taxon>
        <taxon>Flavobacteriales</taxon>
        <taxon>Flavobacteriaceae</taxon>
        <taxon>Gangjinia</taxon>
    </lineage>
</organism>
<gene>
    <name evidence="2" type="ORF">GCM10009117_07850</name>
</gene>
<feature type="transmembrane region" description="Helical" evidence="1">
    <location>
        <begin position="63"/>
        <end position="83"/>
    </location>
</feature>
<dbReference type="EMBL" id="BAAAFG010000005">
    <property type="protein sequence ID" value="GAA0871639.1"/>
    <property type="molecule type" value="Genomic_DNA"/>
</dbReference>
<feature type="transmembrane region" description="Helical" evidence="1">
    <location>
        <begin position="203"/>
        <end position="225"/>
    </location>
</feature>
<name>A0ABP3XQV6_9FLAO</name>
<keyword evidence="1" id="KW-0472">Membrane</keyword>
<evidence type="ECO:0000256" key="1">
    <source>
        <dbReference type="SAM" id="Phobius"/>
    </source>
</evidence>
<feature type="transmembrane region" description="Helical" evidence="1">
    <location>
        <begin position="89"/>
        <end position="107"/>
    </location>
</feature>
<keyword evidence="3" id="KW-1185">Reference proteome</keyword>
<protein>
    <recommendedName>
        <fullName evidence="4">YhhN-like protein</fullName>
    </recommendedName>
</protein>
<proteinExistence type="predicted"/>
<feature type="transmembrane region" description="Helical" evidence="1">
    <location>
        <begin position="149"/>
        <end position="166"/>
    </location>
</feature>
<evidence type="ECO:0000313" key="2">
    <source>
        <dbReference type="EMBL" id="GAA0871639.1"/>
    </source>
</evidence>
<accession>A0ABP3XQV6</accession>
<feature type="transmembrane region" description="Helical" evidence="1">
    <location>
        <begin position="12"/>
        <end position="31"/>
    </location>
</feature>
<keyword evidence="1" id="KW-0812">Transmembrane</keyword>
<dbReference type="Proteomes" id="UP001500507">
    <property type="component" value="Unassembled WGS sequence"/>
</dbReference>
<sequence length="239" mass="28706">MIDYIKHTFRSTYTKICLVFFVVAFVLSVYGSYMNDVWVEIFYLASFIALFFSYNHRRNKTPILFYLVYFISIVTDGLLIYDYRALESLILFMYTGVFLGMILFSIIEFKPFRPEPIDWLSLLIIYSFILWLIYYMFQISQHLGLPWRIDYSVYTIVLAIFSIISYTHYTGKSYKASLWLALSSAFAIMAGVIYFIYEYSISTYFVKLFYTIFHFLWFFAILNYIKERRTTNKLRFFGV</sequence>
<keyword evidence="1" id="KW-1133">Transmembrane helix</keyword>